<dbReference type="Proteomes" id="UP001301958">
    <property type="component" value="Unassembled WGS sequence"/>
</dbReference>
<protein>
    <recommendedName>
        <fullName evidence="2">2EXR domain-containing protein</fullName>
    </recommendedName>
</protein>
<dbReference type="EMBL" id="MU865589">
    <property type="protein sequence ID" value="KAK4221080.1"/>
    <property type="molecule type" value="Genomic_DNA"/>
</dbReference>
<gene>
    <name evidence="3" type="ORF">QBC38DRAFT_492797</name>
</gene>
<reference evidence="3" key="1">
    <citation type="journal article" date="2023" name="Mol. Phylogenet. Evol.">
        <title>Genome-scale phylogeny and comparative genomics of the fungal order Sordariales.</title>
        <authorList>
            <person name="Hensen N."/>
            <person name="Bonometti L."/>
            <person name="Westerberg I."/>
            <person name="Brannstrom I.O."/>
            <person name="Guillou S."/>
            <person name="Cros-Aarteil S."/>
            <person name="Calhoun S."/>
            <person name="Haridas S."/>
            <person name="Kuo A."/>
            <person name="Mondo S."/>
            <person name="Pangilinan J."/>
            <person name="Riley R."/>
            <person name="LaButti K."/>
            <person name="Andreopoulos B."/>
            <person name="Lipzen A."/>
            <person name="Chen C."/>
            <person name="Yan M."/>
            <person name="Daum C."/>
            <person name="Ng V."/>
            <person name="Clum A."/>
            <person name="Steindorff A."/>
            <person name="Ohm R.A."/>
            <person name="Martin F."/>
            <person name="Silar P."/>
            <person name="Natvig D.O."/>
            <person name="Lalanne C."/>
            <person name="Gautier V."/>
            <person name="Ament-Velasquez S.L."/>
            <person name="Kruys A."/>
            <person name="Hutchinson M.I."/>
            <person name="Powell A.J."/>
            <person name="Barry K."/>
            <person name="Miller A.N."/>
            <person name="Grigoriev I.V."/>
            <person name="Debuchy R."/>
            <person name="Gladieux P."/>
            <person name="Hiltunen Thoren M."/>
            <person name="Johannesson H."/>
        </authorList>
    </citation>
    <scope>NUCLEOTIDE SEQUENCE</scope>
    <source>
        <strain evidence="3">CBS 990.96</strain>
    </source>
</reference>
<feature type="compositionally biased region" description="Basic residues" evidence="1">
    <location>
        <begin position="1"/>
        <end position="16"/>
    </location>
</feature>
<dbReference type="AlphaFoldDB" id="A0AAN7BGF8"/>
<evidence type="ECO:0000256" key="1">
    <source>
        <dbReference type="SAM" id="MobiDB-lite"/>
    </source>
</evidence>
<organism evidence="3 4">
    <name type="scientific">Podospora fimiseda</name>
    <dbReference type="NCBI Taxonomy" id="252190"/>
    <lineage>
        <taxon>Eukaryota</taxon>
        <taxon>Fungi</taxon>
        <taxon>Dikarya</taxon>
        <taxon>Ascomycota</taxon>
        <taxon>Pezizomycotina</taxon>
        <taxon>Sordariomycetes</taxon>
        <taxon>Sordariomycetidae</taxon>
        <taxon>Sordariales</taxon>
        <taxon>Podosporaceae</taxon>
        <taxon>Podospora</taxon>
    </lineage>
</organism>
<feature type="region of interest" description="Disordered" evidence="1">
    <location>
        <begin position="1"/>
        <end position="22"/>
    </location>
</feature>
<comment type="caution">
    <text evidence="3">The sequence shown here is derived from an EMBL/GenBank/DDBJ whole genome shotgun (WGS) entry which is preliminary data.</text>
</comment>
<name>A0AAN7BGF8_9PEZI</name>
<keyword evidence="4" id="KW-1185">Reference proteome</keyword>
<accession>A0AAN7BGF8</accession>
<sequence>MMKKTHSRTQKSRPHPKAAERHNSFFKEFPIEKLPRELRDAIWEEAFHIDRIKTLDRQLLDTSRILNSRQPPKSKSSTDSKYLARGYEAIFFEYRPSPISSICPESRAVAKRICERDQKAWLQRQATHLAVVISIVNEEGTEPLLPMLPVDNSLIIEFPDPTRDANNLVMRNWRIFNTPQLGSRFLELVLAAKDYQVKFRVPHCVSYGLPAPNSLKYLPSLEEAKKWIESDKVFHPQFISFHDSTAWGELKNIVSHYGDVEELVDHALNERLRQKIFRETLEPLKKLWETENEKLLRAGKGGLKSLPKIDVVAMVNLYQKADWNRCLSIPRDEDMMRWGVY</sequence>
<reference evidence="3" key="2">
    <citation type="submission" date="2023-05" db="EMBL/GenBank/DDBJ databases">
        <authorList>
            <consortium name="Lawrence Berkeley National Laboratory"/>
            <person name="Steindorff A."/>
            <person name="Hensen N."/>
            <person name="Bonometti L."/>
            <person name="Westerberg I."/>
            <person name="Brannstrom I.O."/>
            <person name="Guillou S."/>
            <person name="Cros-Aarteil S."/>
            <person name="Calhoun S."/>
            <person name="Haridas S."/>
            <person name="Kuo A."/>
            <person name="Mondo S."/>
            <person name="Pangilinan J."/>
            <person name="Riley R."/>
            <person name="Labutti K."/>
            <person name="Andreopoulos B."/>
            <person name="Lipzen A."/>
            <person name="Chen C."/>
            <person name="Yanf M."/>
            <person name="Daum C."/>
            <person name="Ng V."/>
            <person name="Clum A."/>
            <person name="Ohm R."/>
            <person name="Martin F."/>
            <person name="Silar P."/>
            <person name="Natvig D."/>
            <person name="Lalanne C."/>
            <person name="Gautier V."/>
            <person name="Ament-Velasquez S.L."/>
            <person name="Kruys A."/>
            <person name="Hutchinson M.I."/>
            <person name="Powell A.J."/>
            <person name="Barry K."/>
            <person name="Miller A.N."/>
            <person name="Grigoriev I.V."/>
            <person name="Debuchy R."/>
            <person name="Gladieux P."/>
            <person name="Thoren M.H."/>
            <person name="Johannesson H."/>
        </authorList>
    </citation>
    <scope>NUCLEOTIDE SEQUENCE</scope>
    <source>
        <strain evidence="3">CBS 990.96</strain>
    </source>
</reference>
<evidence type="ECO:0000313" key="4">
    <source>
        <dbReference type="Proteomes" id="UP001301958"/>
    </source>
</evidence>
<evidence type="ECO:0000259" key="2">
    <source>
        <dbReference type="Pfam" id="PF20150"/>
    </source>
</evidence>
<dbReference type="Pfam" id="PF20150">
    <property type="entry name" value="2EXR"/>
    <property type="match status" value="1"/>
</dbReference>
<feature type="domain" description="2EXR" evidence="2">
    <location>
        <begin position="32"/>
        <end position="112"/>
    </location>
</feature>
<evidence type="ECO:0000313" key="3">
    <source>
        <dbReference type="EMBL" id="KAK4221080.1"/>
    </source>
</evidence>
<proteinExistence type="predicted"/>
<dbReference type="InterPro" id="IPR045518">
    <property type="entry name" value="2EXR"/>
</dbReference>